<dbReference type="Gene3D" id="3.50.50.60">
    <property type="entry name" value="FAD/NAD(P)-binding domain"/>
    <property type="match status" value="1"/>
</dbReference>
<sequence>MAQTADCIIIGGGIIGISIAYNLVKCGLKNVILLEKKEFLGTGSTAKSAGGIRHQHSTEINIRMTLESVKILKTFEDEMEVNIDFRQHGYLLLAASEITLSELKKNAKLQKSLGVEVSLLSPIEIKTIVPQLNIDDILGGTFCHQDGYLDPNGLMYGYSKNFKKLGGEILTSTEVTGIKVKNGKVFSAVTNKGEIQSDIIINAAGPYGGKIAEMSGLKLPLTPLKRQVFVTDVFKEISPTTPMVIDLDAPFYFRPEQSGAILMSMADKQETSGFDTTLDWSLLEKVVEKAIHRVPVLENAKIITGWAGLRTLTPDQNAILGEVAALKGFICAAGFSGHGITHAPIAGKLISELIIDGKTETLPIIEMSSERFADGKSGYANGVI</sequence>
<dbReference type="SUPFAM" id="SSF51905">
    <property type="entry name" value="FAD/NAD(P)-binding domain"/>
    <property type="match status" value="1"/>
</dbReference>
<dbReference type="SUPFAM" id="SSF54373">
    <property type="entry name" value="FAD-linked reductases, C-terminal domain"/>
    <property type="match status" value="1"/>
</dbReference>
<proteinExistence type="predicted"/>
<dbReference type="Gene3D" id="3.30.9.10">
    <property type="entry name" value="D-Amino Acid Oxidase, subunit A, domain 2"/>
    <property type="match status" value="1"/>
</dbReference>
<evidence type="ECO:0000259" key="2">
    <source>
        <dbReference type="Pfam" id="PF01266"/>
    </source>
</evidence>
<dbReference type="Pfam" id="PF01266">
    <property type="entry name" value="DAO"/>
    <property type="match status" value="1"/>
</dbReference>
<dbReference type="EMBL" id="MGDI01000042">
    <property type="protein sequence ID" value="OGL51422.1"/>
    <property type="molecule type" value="Genomic_DNA"/>
</dbReference>
<organism evidence="3 4">
    <name type="scientific">Candidatus Schekmanbacteria bacterium RIFCSPLOWO2_12_FULL_38_15</name>
    <dbReference type="NCBI Taxonomy" id="1817883"/>
    <lineage>
        <taxon>Bacteria</taxon>
        <taxon>Candidatus Schekmaniibacteriota</taxon>
    </lineage>
</organism>
<accession>A0A1F7SCB9</accession>
<evidence type="ECO:0000313" key="4">
    <source>
        <dbReference type="Proteomes" id="UP000178082"/>
    </source>
</evidence>
<name>A0A1F7SCB9_9BACT</name>
<dbReference type="PANTHER" id="PTHR13847:SF287">
    <property type="entry name" value="FAD-DEPENDENT OXIDOREDUCTASE DOMAIN-CONTAINING PROTEIN 1"/>
    <property type="match status" value="1"/>
</dbReference>
<evidence type="ECO:0000313" key="3">
    <source>
        <dbReference type="EMBL" id="OGL51422.1"/>
    </source>
</evidence>
<dbReference type="PANTHER" id="PTHR13847">
    <property type="entry name" value="SARCOSINE DEHYDROGENASE-RELATED"/>
    <property type="match status" value="1"/>
</dbReference>
<comment type="caution">
    <text evidence="3">The sequence shown here is derived from an EMBL/GenBank/DDBJ whole genome shotgun (WGS) entry which is preliminary data.</text>
</comment>
<gene>
    <name evidence="3" type="ORF">A3G31_06095</name>
</gene>
<dbReference type="InterPro" id="IPR006076">
    <property type="entry name" value="FAD-dep_OxRdtase"/>
</dbReference>
<dbReference type="STRING" id="1817883.A3G31_06095"/>
<dbReference type="GO" id="GO:0016491">
    <property type="term" value="F:oxidoreductase activity"/>
    <property type="evidence" value="ECO:0007669"/>
    <property type="project" value="UniProtKB-KW"/>
</dbReference>
<protein>
    <recommendedName>
        <fullName evidence="2">FAD dependent oxidoreductase domain-containing protein</fullName>
    </recommendedName>
</protein>
<keyword evidence="1" id="KW-0560">Oxidoreductase</keyword>
<evidence type="ECO:0000256" key="1">
    <source>
        <dbReference type="ARBA" id="ARBA00023002"/>
    </source>
</evidence>
<dbReference type="InterPro" id="IPR036188">
    <property type="entry name" value="FAD/NAD-bd_sf"/>
</dbReference>
<reference evidence="3 4" key="1">
    <citation type="journal article" date="2016" name="Nat. Commun.">
        <title>Thousands of microbial genomes shed light on interconnected biogeochemical processes in an aquifer system.</title>
        <authorList>
            <person name="Anantharaman K."/>
            <person name="Brown C.T."/>
            <person name="Hug L.A."/>
            <person name="Sharon I."/>
            <person name="Castelle C.J."/>
            <person name="Probst A.J."/>
            <person name="Thomas B.C."/>
            <person name="Singh A."/>
            <person name="Wilkins M.J."/>
            <person name="Karaoz U."/>
            <person name="Brodie E.L."/>
            <person name="Williams K.H."/>
            <person name="Hubbard S.S."/>
            <person name="Banfield J.F."/>
        </authorList>
    </citation>
    <scope>NUCLEOTIDE SEQUENCE [LARGE SCALE GENOMIC DNA]</scope>
</reference>
<dbReference type="AlphaFoldDB" id="A0A1F7SCB9"/>
<dbReference type="Proteomes" id="UP000178082">
    <property type="component" value="Unassembled WGS sequence"/>
</dbReference>
<feature type="domain" description="FAD dependent oxidoreductase" evidence="2">
    <location>
        <begin position="6"/>
        <end position="353"/>
    </location>
</feature>
<dbReference type="GO" id="GO:0005737">
    <property type="term" value="C:cytoplasm"/>
    <property type="evidence" value="ECO:0007669"/>
    <property type="project" value="TreeGrafter"/>
</dbReference>